<dbReference type="Reactome" id="R-XTR-73772">
    <property type="pathway name" value="RNA Polymerase I Promoter Escape"/>
</dbReference>
<dbReference type="AGR" id="Xenbase:XB-GENE-29099667"/>
<dbReference type="InterPro" id="IPR049089">
    <property type="entry name" value="TAF1C_C"/>
</dbReference>
<feature type="compositionally biased region" description="Polar residues" evidence="1">
    <location>
        <begin position="591"/>
        <end position="608"/>
    </location>
</feature>
<feature type="region of interest" description="Disordered" evidence="1">
    <location>
        <begin position="587"/>
        <end position="685"/>
    </location>
</feature>
<reference evidence="5" key="2">
    <citation type="submission" date="2021-03" db="UniProtKB">
        <authorList>
            <consortium name="Ensembl"/>
        </authorList>
    </citation>
    <scope>IDENTIFICATION</scope>
</reference>
<organism evidence="5">
    <name type="scientific">Xenopus tropicalis</name>
    <name type="common">Western clawed frog</name>
    <name type="synonym">Silurana tropicalis</name>
    <dbReference type="NCBI Taxonomy" id="8364"/>
    <lineage>
        <taxon>Eukaryota</taxon>
        <taxon>Metazoa</taxon>
        <taxon>Chordata</taxon>
        <taxon>Craniata</taxon>
        <taxon>Vertebrata</taxon>
        <taxon>Euteleostomi</taxon>
        <taxon>Amphibia</taxon>
        <taxon>Batrachia</taxon>
        <taxon>Anura</taxon>
        <taxon>Pipoidea</taxon>
        <taxon>Pipidae</taxon>
        <taxon>Xenopodinae</taxon>
        <taxon>Xenopus</taxon>
        <taxon>Silurana</taxon>
    </lineage>
</organism>
<dbReference type="InterPro" id="IPR038801">
    <property type="entry name" value="TAF1C"/>
</dbReference>
<feature type="compositionally biased region" description="Polar residues" evidence="1">
    <location>
        <begin position="926"/>
        <end position="951"/>
    </location>
</feature>
<dbReference type="RefSeq" id="XP_031750868.1">
    <property type="nucleotide sequence ID" value="XM_031895008.1"/>
</dbReference>
<dbReference type="OMA" id="CCRRWLK"/>
<feature type="region of interest" description="Disordered" evidence="1">
    <location>
        <begin position="875"/>
        <end position="955"/>
    </location>
</feature>
<dbReference type="KEGG" id="xtr:100496040"/>
<dbReference type="InterPro" id="IPR049090">
    <property type="entry name" value="TAF1C_HB"/>
</dbReference>
<evidence type="ECO:0000259" key="2">
    <source>
        <dbReference type="Pfam" id="PF20641"/>
    </source>
</evidence>
<protein>
    <submittedName>
        <fullName evidence="7 8">TATA box-binding protein-associated factor RNA polymerase I subunit C</fullName>
    </submittedName>
    <submittedName>
        <fullName evidence="5">TATA-box binding protein associated factor, RNA polymerase I subunit C</fullName>
    </submittedName>
</protein>
<feature type="domain" description="TAF1C C-terminal" evidence="4">
    <location>
        <begin position="949"/>
        <end position="1022"/>
    </location>
</feature>
<dbReference type="AlphaFoldDB" id="A0A803JSI6"/>
<feature type="compositionally biased region" description="Polar residues" evidence="1">
    <location>
        <begin position="910"/>
        <end position="919"/>
    </location>
</feature>
<dbReference type="GO" id="GO:0001650">
    <property type="term" value="C:fibrillar center"/>
    <property type="evidence" value="ECO:0000318"/>
    <property type="project" value="GO_Central"/>
</dbReference>
<keyword evidence="6" id="KW-1185">Reference proteome</keyword>
<gene>
    <name evidence="5 7 8 9 10 11" type="primary">taf1c</name>
</gene>
<dbReference type="RefSeq" id="XP_031750869.1">
    <property type="nucleotide sequence ID" value="XM_031895009.1"/>
</dbReference>
<reference evidence="7 8" key="3">
    <citation type="submission" date="2025-04" db="UniProtKB">
        <authorList>
            <consortium name="RefSeq"/>
        </authorList>
    </citation>
    <scope>IDENTIFICATION</scope>
    <source>
        <strain evidence="7 8">Nigerian</strain>
        <tissue evidence="7 8">Liver and blood</tissue>
    </source>
</reference>
<dbReference type="Ensembl" id="ENSXETT00000115483">
    <property type="protein sequence ID" value="ENSXETP00000110938"/>
    <property type="gene ID" value="ENSXETG00000043276"/>
</dbReference>
<feature type="compositionally biased region" description="Polar residues" evidence="1">
    <location>
        <begin position="624"/>
        <end position="636"/>
    </location>
</feature>
<dbReference type="CTD" id="9013"/>
<dbReference type="GeneID" id="100496040"/>
<evidence type="ECO:0000313" key="8">
    <source>
        <dbReference type="RefSeq" id="XP_031750869.1"/>
    </source>
</evidence>
<dbReference type="RefSeq" id="XP_031750871.1">
    <property type="nucleotide sequence ID" value="XM_031895011.1"/>
</dbReference>
<dbReference type="RefSeq" id="XP_031750870.1">
    <property type="nucleotide sequence ID" value="XM_031895010.1"/>
</dbReference>
<evidence type="ECO:0000259" key="4">
    <source>
        <dbReference type="Pfam" id="PF20643"/>
    </source>
</evidence>
<dbReference type="GO" id="GO:0001164">
    <property type="term" value="F:RNA polymerase I core promoter sequence-specific DNA binding"/>
    <property type="evidence" value="ECO:0000318"/>
    <property type="project" value="GO_Central"/>
</dbReference>
<dbReference type="Pfam" id="PF20642">
    <property type="entry name" value="TAF1C_HB"/>
    <property type="match status" value="2"/>
</dbReference>
<dbReference type="InterPro" id="IPR049087">
    <property type="entry name" value="TAF1C_beta-prop"/>
</dbReference>
<feature type="compositionally biased region" description="Low complexity" evidence="1">
    <location>
        <begin position="995"/>
        <end position="1012"/>
    </location>
</feature>
<dbReference type="Pfam" id="PF20641">
    <property type="entry name" value="TAF1C_beta-prop"/>
    <property type="match status" value="1"/>
</dbReference>
<dbReference type="PANTHER" id="PTHR15319">
    <property type="entry name" value="TATA BOX-BINDING PROTEIN ASSOCIATED FACTOR RNA POLYMERASE I SUBUNIT C"/>
    <property type="match status" value="1"/>
</dbReference>
<feature type="domain" description="TAF1C helical bundle" evidence="3">
    <location>
        <begin position="538"/>
        <end position="594"/>
    </location>
</feature>
<evidence type="ECO:0000313" key="9">
    <source>
        <dbReference type="RefSeq" id="XP_031750870.1"/>
    </source>
</evidence>
<feature type="domain" description="TAF1C helical bundle" evidence="3">
    <location>
        <begin position="713"/>
        <end position="849"/>
    </location>
</feature>
<feature type="compositionally biased region" description="Basic residues" evidence="1">
    <location>
        <begin position="1013"/>
        <end position="1022"/>
    </location>
</feature>
<dbReference type="Xenbase" id="XB-GENE-29099667">
    <property type="gene designation" value="taf1c"/>
</dbReference>
<evidence type="ECO:0000313" key="10">
    <source>
        <dbReference type="RefSeq" id="XP_031750871.1"/>
    </source>
</evidence>
<evidence type="ECO:0000313" key="11">
    <source>
        <dbReference type="Xenbase" id="XB-GENE-29099667"/>
    </source>
</evidence>
<evidence type="ECO:0000313" key="7">
    <source>
        <dbReference type="RefSeq" id="XP_031750868.1"/>
    </source>
</evidence>
<dbReference type="GeneTree" id="ENSGT00390000010767"/>
<dbReference type="Proteomes" id="UP000008143">
    <property type="component" value="Chromosome 1"/>
</dbReference>
<sequence length="1022" mass="112145">MEFPGSLFPSFYSEGPCAREAPTSHSVFGLGEHSKVQHSNSAQDGYKFIPLYSRSAERWSPTSPAPIPLLPPNPGSGIPPVLVSDIVQEMRAAVPLRNTLVRKSSVQLDFTNQLGNFSLDHSDTAFQCMGQLLEPHCYLGDKQLYRKVRETTKKMTGMLQSLRHAMHRDCPYSYSDSQLRCLSFLACDWLQDIPPVMLGQCVHEGLAEQWSQLQYSTQNTGGALSYSAYSEGHYGCLIFPHGEAMNELHFQQVKLNGGGHRVKLLEDPAVFELNGRIQQVASAKGGSSEEVLVGVRSNYHLASWAFSSQDPPRALRVVDTQSPSTCINVSPYLPGELCVCTEQGGLYLWNVETGLELLRHDPDTLLFRDDPEWRWSDYTSHPRVLSYADRTGVQCVDMRAPNSQGLDLFHIGQEASCQRGERVILPQCLRGENPAHCLITTQYSVYIMDERFPLVPLLKWDHMFQSPPCFAHVVPNGTSSQSNKVLLGSQRGETLLLQYTGGTLTPPQMLFPTLSLPPPSECLAHLPVLQPLHQDYVAQRLASPGAGLAAAHVTSDQDSVIVFSLTELGDLFYLPLLHQAAESQEYWGNDQDPSCSPVSDQGASITNQREQHEGQSPGGPHSPQRASALSNHNAESMISRVEGQTPGGGGATASLPELDPTVCPLSSESDPSTQNGSAPVANGSAPVANGSARVANGCVYSTNLQPENRTGVSHLSSWSLRCLQRWLRALLLGVAPKGPGRPKFRTKKFLKGLEVGESGPELAEQRRTLLESMKGGTLVRLDTPPVSGVLGPLNPQTWKDPLSQRLTAAWNGQLGSWWEEFLGLNRHSKVQSLRERRRRQKLQRAKSLSRLSGSFASSLSLDSSACDMDQGSVWSCHSEPLSEPEPRPSPIGRKRLRSPPPGQEPVWADTQDSAASTGTLHRDLGGNSQTPQDSSTQSHAPNSPLVSSQFLRSRGIPRERRQTVQDFISLLGAPTEPQTHPRNPPDSAFPSQNFSLSQQSQSLSQRSQSRSQQSKKRPRMGF</sequence>
<dbReference type="PANTHER" id="PTHR15319:SF1">
    <property type="entry name" value="TATA BOX-BINDING PROTEIN-ASSOCIATED FACTOR RNA POLYMERASE I SUBUNIT C"/>
    <property type="match status" value="1"/>
</dbReference>
<feature type="domain" description="TAF1C beta-propeller" evidence="2">
    <location>
        <begin position="293"/>
        <end position="429"/>
    </location>
</feature>
<feature type="compositionally biased region" description="Polar residues" evidence="1">
    <location>
        <begin position="664"/>
        <end position="677"/>
    </location>
</feature>
<reference evidence="5" key="1">
    <citation type="journal article" date="2010" name="Science">
        <title>The genome of the Western clawed frog Xenopus tropicalis.</title>
        <authorList>
            <person name="Hellsten U."/>
            <person name="Harland R.M."/>
            <person name="Gilchrist M.J."/>
            <person name="Hendrix D."/>
            <person name="Jurka J."/>
            <person name="Kapitonov V."/>
            <person name="Ovcharenko I."/>
            <person name="Putnam N.H."/>
            <person name="Shu S."/>
            <person name="Taher L."/>
            <person name="Blitz I.L."/>
            <person name="Blumberg B."/>
            <person name="Dichmann D.S."/>
            <person name="Dubchak I."/>
            <person name="Amaya E."/>
            <person name="Detter J.C."/>
            <person name="Fletcher R."/>
            <person name="Gerhard D.S."/>
            <person name="Goodstein D."/>
            <person name="Graves T."/>
            <person name="Grigoriev I.V."/>
            <person name="Grimwood J."/>
            <person name="Kawashima T."/>
            <person name="Lindquist E."/>
            <person name="Lucas S.M."/>
            <person name="Mead P.E."/>
            <person name="Mitros T."/>
            <person name="Ogino H."/>
            <person name="Ohta Y."/>
            <person name="Poliakov A.V."/>
            <person name="Pollet N."/>
            <person name="Robert J."/>
            <person name="Salamov A."/>
            <person name="Sater A.K."/>
            <person name="Schmutz J."/>
            <person name="Terry A."/>
            <person name="Vize P.D."/>
            <person name="Warren W.C."/>
            <person name="Wells D."/>
            <person name="Wills A."/>
            <person name="Wilson R.K."/>
            <person name="Zimmerman L.B."/>
            <person name="Zorn A.M."/>
            <person name="Grainger R."/>
            <person name="Grammer T."/>
            <person name="Khokha M.K."/>
            <person name="Richardson P.M."/>
            <person name="Rokhsar D.S."/>
        </authorList>
    </citation>
    <scope>NUCLEOTIDE SEQUENCE [LARGE SCALE GENOMIC DNA]</scope>
    <source>
        <strain evidence="5">Nigerian</strain>
    </source>
</reference>
<dbReference type="Reactome" id="R-XTR-73762">
    <property type="pathway name" value="RNA Polymerase I Transcription Initiation"/>
</dbReference>
<dbReference type="OrthoDB" id="2382881at2759"/>
<dbReference type="Reactome" id="R-XTR-73863">
    <property type="pathway name" value="RNA Polymerase I Transcription Termination"/>
</dbReference>
<evidence type="ECO:0000259" key="3">
    <source>
        <dbReference type="Pfam" id="PF20642"/>
    </source>
</evidence>
<accession>A0A803JSI6</accession>
<proteinExistence type="predicted"/>
<feature type="region of interest" description="Disordered" evidence="1">
    <location>
        <begin position="967"/>
        <end position="1022"/>
    </location>
</feature>
<evidence type="ECO:0000313" key="6">
    <source>
        <dbReference type="Proteomes" id="UP000008143"/>
    </source>
</evidence>
<dbReference type="Pfam" id="PF20643">
    <property type="entry name" value="TAF1C_C"/>
    <property type="match status" value="1"/>
</dbReference>
<name>A0A803JSI6_XENTR</name>
<evidence type="ECO:0000313" key="5">
    <source>
        <dbReference type="Ensembl" id="ENSXETP00000110938"/>
    </source>
</evidence>
<evidence type="ECO:0000256" key="1">
    <source>
        <dbReference type="SAM" id="MobiDB-lite"/>
    </source>
</evidence>